<gene>
    <name evidence="2" type="ORF">Tco_0706278</name>
</gene>
<feature type="domain" description="Reverse transcriptase Ty1/copia-type" evidence="1">
    <location>
        <begin position="48"/>
        <end position="132"/>
    </location>
</feature>
<protein>
    <submittedName>
        <fullName evidence="2">Ribonuclease H-like domain-containing protein</fullName>
    </submittedName>
</protein>
<evidence type="ECO:0000313" key="3">
    <source>
        <dbReference type="Proteomes" id="UP001151760"/>
    </source>
</evidence>
<keyword evidence="3" id="KW-1185">Reference proteome</keyword>
<sequence>MNKEMKALYDNDTWEVNDLPKGRKSIGVKWVFKIKYKSNGEIKRYKARLKKYLYGLKQAPRQWNAKLTHTLIENGFKQSKSDYSLFTESEKGNFVALLIYVDDIIIIGNNIDEIENFKSFLKTKFQIKDLDQNVSINIEPTNDDPIIDNITEYQKLIGKLINLTRTRPDIAYSVHCSPSKGIHISRNKTTYLEVFVDAD</sequence>
<accession>A0ABQ4Y948</accession>
<reference evidence="2" key="2">
    <citation type="submission" date="2022-01" db="EMBL/GenBank/DDBJ databases">
        <authorList>
            <person name="Yamashiro T."/>
            <person name="Shiraishi A."/>
            <person name="Satake H."/>
            <person name="Nakayama K."/>
        </authorList>
    </citation>
    <scope>NUCLEOTIDE SEQUENCE</scope>
</reference>
<reference evidence="2" key="1">
    <citation type="journal article" date="2022" name="Int. J. Mol. Sci.">
        <title>Draft Genome of Tanacetum Coccineum: Genomic Comparison of Closely Related Tanacetum-Family Plants.</title>
        <authorList>
            <person name="Yamashiro T."/>
            <person name="Shiraishi A."/>
            <person name="Nakayama K."/>
            <person name="Satake H."/>
        </authorList>
    </citation>
    <scope>NUCLEOTIDE SEQUENCE</scope>
</reference>
<name>A0ABQ4Y948_9ASTR</name>
<dbReference type="EMBL" id="BQNB010010154">
    <property type="protein sequence ID" value="GJS73437.1"/>
    <property type="molecule type" value="Genomic_DNA"/>
</dbReference>
<dbReference type="Proteomes" id="UP001151760">
    <property type="component" value="Unassembled WGS sequence"/>
</dbReference>
<dbReference type="InterPro" id="IPR013103">
    <property type="entry name" value="RVT_2"/>
</dbReference>
<dbReference type="InterPro" id="IPR043502">
    <property type="entry name" value="DNA/RNA_pol_sf"/>
</dbReference>
<organism evidence="2 3">
    <name type="scientific">Tanacetum coccineum</name>
    <dbReference type="NCBI Taxonomy" id="301880"/>
    <lineage>
        <taxon>Eukaryota</taxon>
        <taxon>Viridiplantae</taxon>
        <taxon>Streptophyta</taxon>
        <taxon>Embryophyta</taxon>
        <taxon>Tracheophyta</taxon>
        <taxon>Spermatophyta</taxon>
        <taxon>Magnoliopsida</taxon>
        <taxon>eudicotyledons</taxon>
        <taxon>Gunneridae</taxon>
        <taxon>Pentapetalae</taxon>
        <taxon>asterids</taxon>
        <taxon>campanulids</taxon>
        <taxon>Asterales</taxon>
        <taxon>Asteraceae</taxon>
        <taxon>Asteroideae</taxon>
        <taxon>Anthemideae</taxon>
        <taxon>Anthemidinae</taxon>
        <taxon>Tanacetum</taxon>
    </lineage>
</organism>
<evidence type="ECO:0000313" key="2">
    <source>
        <dbReference type="EMBL" id="GJS73437.1"/>
    </source>
</evidence>
<comment type="caution">
    <text evidence="2">The sequence shown here is derived from an EMBL/GenBank/DDBJ whole genome shotgun (WGS) entry which is preliminary data.</text>
</comment>
<evidence type="ECO:0000259" key="1">
    <source>
        <dbReference type="Pfam" id="PF07727"/>
    </source>
</evidence>
<proteinExistence type="predicted"/>
<dbReference type="SUPFAM" id="SSF56672">
    <property type="entry name" value="DNA/RNA polymerases"/>
    <property type="match status" value="1"/>
</dbReference>
<dbReference type="Pfam" id="PF07727">
    <property type="entry name" value="RVT_2"/>
    <property type="match status" value="1"/>
</dbReference>